<sequence length="290" mass="32260">MTQADKVTETEIMRQPTWSPAGVGLAQQLDLPMAARGPASYQREFVERYIPNESWLMPQDVAEELCRRGQLREPQAAGTHARKVFTQLLVDLSWNSSRLEGNRYSRHAAEKLPVRCDVDTVMLLNHKAAVEFLVDRVPQEGLSALVVRNLHAVLMQDLLPDSGMLGGIRKRPVGIAGTLYSPMQAPDVLEQTLDSIAAKAALIRNPVEASLFFWVNLAYLQPFEGGNECTSRLAANIPLLTHSCVPLSFLDVAPHDYERAMLGVYELQNAALAVDLFTGTYRRSLSRYLS</sequence>
<gene>
    <name evidence="2" type="ORF">RUN1985_v1_30045</name>
</gene>
<dbReference type="Gene3D" id="1.10.3290.10">
    <property type="entry name" value="Fido-like domain"/>
    <property type="match status" value="1"/>
</dbReference>
<accession>A0A0S4UY86</accession>
<protein>
    <submittedName>
        <fullName evidence="2">Filamentation induced by cAMP protein Fic 1</fullName>
    </submittedName>
</protein>
<evidence type="ECO:0000259" key="1">
    <source>
        <dbReference type="PROSITE" id="PS51459"/>
    </source>
</evidence>
<dbReference type="Pfam" id="PF02661">
    <property type="entry name" value="Fic"/>
    <property type="match status" value="1"/>
</dbReference>
<feature type="domain" description="Fido" evidence="1">
    <location>
        <begin position="142"/>
        <end position="279"/>
    </location>
</feature>
<evidence type="ECO:0000313" key="2">
    <source>
        <dbReference type="EMBL" id="CUV27130.1"/>
    </source>
</evidence>
<dbReference type="AlphaFoldDB" id="A0A0S4UY86"/>
<reference evidence="2" key="1">
    <citation type="submission" date="2015-10" db="EMBL/GenBank/DDBJ databases">
        <authorList>
            <person name="Gilbert D.G."/>
        </authorList>
    </citation>
    <scope>NUCLEOTIDE SEQUENCE</scope>
    <source>
        <strain evidence="2">Phyl III-seqv23</strain>
    </source>
</reference>
<dbReference type="InterPro" id="IPR036597">
    <property type="entry name" value="Fido-like_dom_sf"/>
</dbReference>
<dbReference type="PROSITE" id="PS51459">
    <property type="entry name" value="FIDO"/>
    <property type="match status" value="1"/>
</dbReference>
<dbReference type="SUPFAM" id="SSF140931">
    <property type="entry name" value="Fic-like"/>
    <property type="match status" value="1"/>
</dbReference>
<name>A0A0S4UY86_RALSL</name>
<proteinExistence type="predicted"/>
<dbReference type="InterPro" id="IPR003812">
    <property type="entry name" value="Fido"/>
</dbReference>
<dbReference type="EMBL" id="LN899824">
    <property type="protein sequence ID" value="CUV27130.1"/>
    <property type="molecule type" value="Genomic_DNA"/>
</dbReference>
<organism evidence="2">
    <name type="scientific">Ralstonia solanacearum</name>
    <name type="common">Pseudomonas solanacearum</name>
    <dbReference type="NCBI Taxonomy" id="305"/>
    <lineage>
        <taxon>Bacteria</taxon>
        <taxon>Pseudomonadati</taxon>
        <taxon>Pseudomonadota</taxon>
        <taxon>Betaproteobacteria</taxon>
        <taxon>Burkholderiales</taxon>
        <taxon>Burkholderiaceae</taxon>
        <taxon>Ralstonia</taxon>
        <taxon>Ralstonia solanacearum species complex</taxon>
    </lineage>
</organism>